<reference evidence="1 2" key="1">
    <citation type="journal article" date="2021" name="Elife">
        <title>Chloroplast acquisition without the gene transfer in kleptoplastic sea slugs, Plakobranchus ocellatus.</title>
        <authorList>
            <person name="Maeda T."/>
            <person name="Takahashi S."/>
            <person name="Yoshida T."/>
            <person name="Shimamura S."/>
            <person name="Takaki Y."/>
            <person name="Nagai Y."/>
            <person name="Toyoda A."/>
            <person name="Suzuki Y."/>
            <person name="Arimoto A."/>
            <person name="Ishii H."/>
            <person name="Satoh N."/>
            <person name="Nishiyama T."/>
            <person name="Hasebe M."/>
            <person name="Maruyama T."/>
            <person name="Minagawa J."/>
            <person name="Obokata J."/>
            <person name="Shigenobu S."/>
        </authorList>
    </citation>
    <scope>NUCLEOTIDE SEQUENCE [LARGE SCALE GENOMIC DNA]</scope>
</reference>
<organism evidence="1 2">
    <name type="scientific">Elysia marginata</name>
    <dbReference type="NCBI Taxonomy" id="1093978"/>
    <lineage>
        <taxon>Eukaryota</taxon>
        <taxon>Metazoa</taxon>
        <taxon>Spiralia</taxon>
        <taxon>Lophotrochozoa</taxon>
        <taxon>Mollusca</taxon>
        <taxon>Gastropoda</taxon>
        <taxon>Heterobranchia</taxon>
        <taxon>Euthyneura</taxon>
        <taxon>Panpulmonata</taxon>
        <taxon>Sacoglossa</taxon>
        <taxon>Placobranchoidea</taxon>
        <taxon>Plakobranchidae</taxon>
        <taxon>Elysia</taxon>
    </lineage>
</organism>
<dbReference type="Proteomes" id="UP000762676">
    <property type="component" value="Unassembled WGS sequence"/>
</dbReference>
<proteinExistence type="predicted"/>
<comment type="caution">
    <text evidence="1">The sequence shown here is derived from an EMBL/GenBank/DDBJ whole genome shotgun (WGS) entry which is preliminary data.</text>
</comment>
<evidence type="ECO:0000313" key="1">
    <source>
        <dbReference type="EMBL" id="GFS18656.1"/>
    </source>
</evidence>
<sequence length="188" mass="22027">MRTQEKSRWQVVELSVSLKIMWTVPLNRIQRIKKWEKMEQLIRLTNQGAAPVKKKNQKTLKPEWVKTSNLMMDRKTLKRLEDSMRTKNLKIHGKEKYNKMCSYGAPGHLSSLQKKKIKLCQRQFLTELSSTVKKECLFTDCKNQTVIGPTCISKMLDILWKFLRAKSTGNWHLHLMAILAVFGCQSVY</sequence>
<accession>A0AAV4JBA5</accession>
<dbReference type="AlphaFoldDB" id="A0AAV4JBA5"/>
<name>A0AAV4JBA5_9GAST</name>
<gene>
    <name evidence="1" type="ORF">ElyMa_005011900</name>
</gene>
<keyword evidence="2" id="KW-1185">Reference proteome</keyword>
<protein>
    <submittedName>
        <fullName evidence="1">Uncharacterized protein</fullName>
    </submittedName>
</protein>
<evidence type="ECO:0000313" key="2">
    <source>
        <dbReference type="Proteomes" id="UP000762676"/>
    </source>
</evidence>
<dbReference type="EMBL" id="BMAT01010021">
    <property type="protein sequence ID" value="GFS18656.1"/>
    <property type="molecule type" value="Genomic_DNA"/>
</dbReference>